<gene>
    <name evidence="1" type="ORF">SAMN06295937_10535</name>
</gene>
<proteinExistence type="predicted"/>
<dbReference type="AlphaFoldDB" id="A0A1T5G257"/>
<dbReference type="EMBL" id="FUYP01000053">
    <property type="protein sequence ID" value="SKC02526.1"/>
    <property type="molecule type" value="Genomic_DNA"/>
</dbReference>
<dbReference type="OrthoDB" id="7062515at2"/>
<sequence length="165" mass="18489">MARTKGKTKERKPYGKRTDLERIQSQWVKLTGLHDRTDYSAAVIRAASATELAVNYALRQEFSARSQLDAKFVDGLLMWANGLKGKVERLLLPILDGDPKRATVTSLWPLAKKINKKRNEIAHSGHFCSKKEATDLIANCQTVVHGIVHLYDPTFLLKEASSADE</sequence>
<evidence type="ECO:0000313" key="2">
    <source>
        <dbReference type="Proteomes" id="UP000190044"/>
    </source>
</evidence>
<dbReference type="Proteomes" id="UP000190044">
    <property type="component" value="Unassembled WGS sequence"/>
</dbReference>
<evidence type="ECO:0000313" key="1">
    <source>
        <dbReference type="EMBL" id="SKC02526.1"/>
    </source>
</evidence>
<organism evidence="1 2">
    <name type="scientific">Sphingopyxis flava</name>
    <dbReference type="NCBI Taxonomy" id="1507287"/>
    <lineage>
        <taxon>Bacteria</taxon>
        <taxon>Pseudomonadati</taxon>
        <taxon>Pseudomonadota</taxon>
        <taxon>Alphaproteobacteria</taxon>
        <taxon>Sphingomonadales</taxon>
        <taxon>Sphingomonadaceae</taxon>
        <taxon>Sphingopyxis</taxon>
    </lineage>
</organism>
<protein>
    <recommendedName>
        <fullName evidence="3">RiboL-PSP-HEPN domain-containing protein</fullName>
    </recommendedName>
</protein>
<evidence type="ECO:0008006" key="3">
    <source>
        <dbReference type="Google" id="ProtNLM"/>
    </source>
</evidence>
<accession>A0A1T5G257</accession>
<name>A0A1T5G257_9SPHN</name>
<keyword evidence="2" id="KW-1185">Reference proteome</keyword>
<reference evidence="2" key="1">
    <citation type="submission" date="2017-02" db="EMBL/GenBank/DDBJ databases">
        <authorList>
            <person name="Varghese N."/>
            <person name="Submissions S."/>
        </authorList>
    </citation>
    <scope>NUCLEOTIDE SEQUENCE [LARGE SCALE GENOMIC DNA]</scope>
    <source>
        <strain evidence="2">R11H</strain>
    </source>
</reference>
<dbReference type="RefSeq" id="WP_079640196.1">
    <property type="nucleotide sequence ID" value="NZ_FUYP01000053.1"/>
</dbReference>